<evidence type="ECO:0000313" key="2">
    <source>
        <dbReference type="Proteomes" id="UP000321386"/>
    </source>
</evidence>
<dbReference type="InterPro" id="IPR011747">
    <property type="entry name" value="CHP02241"/>
</dbReference>
<dbReference type="Proteomes" id="UP000321386">
    <property type="component" value="Unassembled WGS sequence"/>
</dbReference>
<keyword evidence="2" id="KW-1185">Reference proteome</keyword>
<dbReference type="OrthoDB" id="9790161at2"/>
<dbReference type="AlphaFoldDB" id="A0A510UZV9"/>
<protein>
    <recommendedName>
        <fullName evidence="3">Phage tail protein</fullName>
    </recommendedName>
</protein>
<evidence type="ECO:0008006" key="3">
    <source>
        <dbReference type="Google" id="ProtNLM"/>
    </source>
</evidence>
<dbReference type="PANTHER" id="PTHR38009">
    <property type="entry name" value="CONSERVED HYPOTHETICAL PHAGE TAIL PROTEIN"/>
    <property type="match status" value="1"/>
</dbReference>
<evidence type="ECO:0000313" key="1">
    <source>
        <dbReference type="EMBL" id="GEK19081.1"/>
    </source>
</evidence>
<name>A0A510UZV9_9CELL</name>
<sequence length="159" mass="17606">MPNDLIDGDPLIAQNFFLEIDGSVVTILASVSGLDIEMEVASTQQVGKDGKSQTIKTLAGRNKQGDLTLTRMAPPDATSDKLWQWFHEIRSKGILQSDRTNNRKSGSIVLYDSTHAEVARFNFTNGWPSKISTDQLSVDSNDPVKENITLTIETLERIK</sequence>
<gene>
    <name evidence="1" type="ORF">CPE01_28140</name>
</gene>
<proteinExistence type="predicted"/>
<dbReference type="Pfam" id="PF06841">
    <property type="entry name" value="Phage_T4_gp19"/>
    <property type="match status" value="1"/>
</dbReference>
<dbReference type="PANTHER" id="PTHR38009:SF1">
    <property type="entry name" value="CONSERVED HYPOTHETICAL PHAGE TAIL PROTEIN"/>
    <property type="match status" value="1"/>
</dbReference>
<comment type="caution">
    <text evidence="1">The sequence shown here is derived from an EMBL/GenBank/DDBJ whole genome shotgun (WGS) entry which is preliminary data.</text>
</comment>
<dbReference type="EMBL" id="BJUA01000017">
    <property type="protein sequence ID" value="GEK19081.1"/>
    <property type="molecule type" value="Genomic_DNA"/>
</dbReference>
<organism evidence="1 2">
    <name type="scientific">Cellulomonas persica</name>
    <dbReference type="NCBI Taxonomy" id="76861"/>
    <lineage>
        <taxon>Bacteria</taxon>
        <taxon>Bacillati</taxon>
        <taxon>Actinomycetota</taxon>
        <taxon>Actinomycetes</taxon>
        <taxon>Micrococcales</taxon>
        <taxon>Cellulomonadaceae</taxon>
        <taxon>Cellulomonas</taxon>
    </lineage>
</organism>
<dbReference type="InterPro" id="IPR010667">
    <property type="entry name" value="Phage_T4_Gp19"/>
</dbReference>
<reference evidence="1 2" key="1">
    <citation type="submission" date="2019-07" db="EMBL/GenBank/DDBJ databases">
        <title>Whole genome shotgun sequence of Cellulomonas persica NBRC 101101.</title>
        <authorList>
            <person name="Hosoyama A."/>
            <person name="Uohara A."/>
            <person name="Ohji S."/>
            <person name="Ichikawa N."/>
        </authorList>
    </citation>
    <scope>NUCLEOTIDE SEQUENCE [LARGE SCALE GENOMIC DNA]</scope>
    <source>
        <strain evidence="1 2">NBRC 101101</strain>
    </source>
</reference>
<accession>A0A510UZV9</accession>
<dbReference type="NCBIfam" id="TIGR02241">
    <property type="entry name" value="conserved hypothetical phage tail region protein"/>
    <property type="match status" value="1"/>
</dbReference>
<dbReference type="RefSeq" id="WP_146807456.1">
    <property type="nucleotide sequence ID" value="NZ_BJUA01000017.1"/>
</dbReference>
<dbReference type="GO" id="GO:0005198">
    <property type="term" value="F:structural molecule activity"/>
    <property type="evidence" value="ECO:0007669"/>
    <property type="project" value="InterPro"/>
</dbReference>